<dbReference type="AlphaFoldDB" id="A0A075N1Q8"/>
<proteinExistence type="predicted"/>
<keyword evidence="2" id="KW-1185">Reference proteome</keyword>
<evidence type="ECO:0000313" key="1">
    <source>
        <dbReference type="EMBL" id="AIF85394.1"/>
    </source>
</evidence>
<evidence type="ECO:0000313" key="2">
    <source>
        <dbReference type="Proteomes" id="UP000028194"/>
    </source>
</evidence>
<gene>
    <name evidence="1" type="ORF">NTE_03366</name>
</gene>
<sequence length="285" mass="30560">MKKLATVSVMFAFLLILAVQPAYAVSITGTTKSGGVGLGDAKVTAERVGEYAWTRTATSGTVGSYTLTVGSTNSYTVASAKTSYTRASATVNGGSAAPDLNLSTRSQTNIIFKIAFDTSAGSGLTIDQARFYLYQAEPWYLDEHSIDFQETGAGTAWSTAGTADNFCYTTFLNDMKNDVNWNSGNYGIAEILIGFTGKQMPDANGCINAVPTAGGTHPYIMVSNWSPDIARTVMHEVTHAYGMDHVTSCLNQIPGIMASSCGDSLYIKNWVPDDDTTMESHRSWY</sequence>
<accession>A0A075N1Q8</accession>
<dbReference type="SUPFAM" id="SSF55486">
    <property type="entry name" value="Metalloproteases ('zincins'), catalytic domain"/>
    <property type="match status" value="1"/>
</dbReference>
<dbReference type="EMBL" id="CP007174">
    <property type="protein sequence ID" value="AIF85394.1"/>
    <property type="molecule type" value="Genomic_DNA"/>
</dbReference>
<dbReference type="Proteomes" id="UP000028194">
    <property type="component" value="Chromosome"/>
</dbReference>
<dbReference type="GeneID" id="41599012"/>
<reference evidence="1 2" key="1">
    <citation type="journal article" date="2014" name="PLoS ONE">
        <title>Genome Sequence of Candidatus Nitrososphaera evergladensis from Group I.1b Enriched from Everglades Soil Reveals Novel Genomic Features of the Ammonia-Oxidizing Archaea.</title>
        <authorList>
            <person name="Zhalnina K.V."/>
            <person name="Dias R."/>
            <person name="Leonard M.T."/>
            <person name="Dorr de Quadros P."/>
            <person name="Camargo F.A."/>
            <person name="Drew J.C."/>
            <person name="Farmerie W.G."/>
            <person name="Daroub S.H."/>
            <person name="Triplett E.W."/>
        </authorList>
    </citation>
    <scope>NUCLEOTIDE SEQUENCE [LARGE SCALE GENOMIC DNA]</scope>
    <source>
        <strain evidence="1 2">SR1</strain>
    </source>
</reference>
<dbReference type="KEGG" id="nev:NTE_03366"/>
<organism evidence="1 2">
    <name type="scientific">Candidatus Nitrososphaera evergladensis SR1</name>
    <dbReference type="NCBI Taxonomy" id="1459636"/>
    <lineage>
        <taxon>Archaea</taxon>
        <taxon>Nitrososphaerota</taxon>
        <taxon>Nitrososphaeria</taxon>
        <taxon>Nitrososphaerales</taxon>
        <taxon>Nitrososphaeraceae</taxon>
        <taxon>Nitrososphaera</taxon>
    </lineage>
</organism>
<dbReference type="RefSeq" id="WP_148701807.1">
    <property type="nucleotide sequence ID" value="NZ_CP007174.1"/>
</dbReference>
<name>A0A075N1Q8_9ARCH</name>
<dbReference type="HOGENOM" id="CLU_975212_0_0_2"/>
<protein>
    <submittedName>
        <fullName evidence="1">Uncharacterized protein</fullName>
    </submittedName>
</protein>